<evidence type="ECO:0000256" key="1">
    <source>
        <dbReference type="ARBA" id="ARBA00004141"/>
    </source>
</evidence>
<dbReference type="HOGENOM" id="CLU_010714_4_0_1"/>
<evidence type="ECO:0000313" key="11">
    <source>
        <dbReference type="Proteomes" id="UP000054304"/>
    </source>
</evidence>
<dbReference type="GO" id="GO:0007124">
    <property type="term" value="P:pseudohyphal growth"/>
    <property type="evidence" value="ECO:0007669"/>
    <property type="project" value="EnsemblFungi"/>
</dbReference>
<feature type="transmembrane region" description="Helical" evidence="9">
    <location>
        <begin position="276"/>
        <end position="298"/>
    </location>
</feature>
<name>A0A0C7MKC2_9SACH</name>
<keyword evidence="4 9" id="KW-0812">Transmembrane</keyword>
<evidence type="ECO:0000256" key="5">
    <source>
        <dbReference type="ARBA" id="ARBA00022729"/>
    </source>
</evidence>
<organism evidence="10 11">
    <name type="scientific">Lachancea lanzarotensis</name>
    <dbReference type="NCBI Taxonomy" id="1245769"/>
    <lineage>
        <taxon>Eukaryota</taxon>
        <taxon>Fungi</taxon>
        <taxon>Dikarya</taxon>
        <taxon>Ascomycota</taxon>
        <taxon>Saccharomycotina</taxon>
        <taxon>Saccharomycetes</taxon>
        <taxon>Saccharomycetales</taxon>
        <taxon>Saccharomycetaceae</taxon>
        <taxon>Lachancea</taxon>
    </lineage>
</organism>
<feature type="transmembrane region" description="Helical" evidence="9">
    <location>
        <begin position="427"/>
        <end position="449"/>
    </location>
</feature>
<dbReference type="AlphaFoldDB" id="A0A0C7MKC2"/>
<keyword evidence="5" id="KW-0732">Signal</keyword>
<evidence type="ECO:0000256" key="7">
    <source>
        <dbReference type="ARBA" id="ARBA00023034"/>
    </source>
</evidence>
<proteinExistence type="inferred from homology"/>
<evidence type="ECO:0000256" key="2">
    <source>
        <dbReference type="ARBA" id="ARBA00004555"/>
    </source>
</evidence>
<dbReference type="PANTHER" id="PTHR10766">
    <property type="entry name" value="TRANSMEMBRANE 9 SUPERFAMILY PROTEIN"/>
    <property type="match status" value="1"/>
</dbReference>
<evidence type="ECO:0000313" key="10">
    <source>
        <dbReference type="EMBL" id="CEP60243.1"/>
    </source>
</evidence>
<dbReference type="GO" id="GO:0016020">
    <property type="term" value="C:membrane"/>
    <property type="evidence" value="ECO:0007669"/>
    <property type="project" value="UniProtKB-SubCell"/>
</dbReference>
<feature type="transmembrane region" description="Helical" evidence="9">
    <location>
        <begin position="663"/>
        <end position="684"/>
    </location>
</feature>
<dbReference type="GeneID" id="34683619"/>
<keyword evidence="6 9" id="KW-1133">Transmembrane helix</keyword>
<evidence type="ECO:0000256" key="3">
    <source>
        <dbReference type="ARBA" id="ARBA00005227"/>
    </source>
</evidence>
<feature type="transmembrane region" description="Helical" evidence="9">
    <location>
        <begin position="354"/>
        <end position="380"/>
    </location>
</feature>
<dbReference type="RefSeq" id="XP_022626488.1">
    <property type="nucleotide sequence ID" value="XM_022774385.1"/>
</dbReference>
<feature type="transmembrane region" description="Helical" evidence="9">
    <location>
        <begin position="532"/>
        <end position="561"/>
    </location>
</feature>
<evidence type="ECO:0000256" key="9">
    <source>
        <dbReference type="RuleBase" id="RU363079"/>
    </source>
</evidence>
<keyword evidence="7" id="KW-0333">Golgi apparatus</keyword>
<dbReference type="EMBL" id="LN736360">
    <property type="protein sequence ID" value="CEP60243.1"/>
    <property type="molecule type" value="Genomic_DNA"/>
</dbReference>
<dbReference type="OrthoDB" id="1666796at2759"/>
<dbReference type="GO" id="GO:0007034">
    <property type="term" value="P:vacuolar transport"/>
    <property type="evidence" value="ECO:0007669"/>
    <property type="project" value="EnsemblFungi"/>
</dbReference>
<dbReference type="GO" id="GO:0001403">
    <property type="term" value="P:invasive growth in response to glucose limitation"/>
    <property type="evidence" value="ECO:0007669"/>
    <property type="project" value="EnsemblFungi"/>
</dbReference>
<dbReference type="Pfam" id="PF02990">
    <property type="entry name" value="EMP70"/>
    <property type="match status" value="1"/>
</dbReference>
<gene>
    <name evidence="10" type="ORF">LALA0_S01e06260g</name>
</gene>
<reference evidence="10 11" key="1">
    <citation type="submission" date="2014-12" db="EMBL/GenBank/DDBJ databases">
        <authorList>
            <person name="Neuveglise Cecile"/>
        </authorList>
    </citation>
    <scope>NUCLEOTIDE SEQUENCE [LARGE SCALE GENOMIC DNA]</scope>
    <source>
        <strain evidence="10 11">CBS 12615</strain>
    </source>
</reference>
<dbReference type="PANTHER" id="PTHR10766:SF55">
    <property type="entry name" value="TRANSMEMBRANE 9 SUPERFAMILY MEMBER 4"/>
    <property type="match status" value="1"/>
</dbReference>
<dbReference type="GO" id="GO:0006878">
    <property type="term" value="P:intracellular copper ion homeostasis"/>
    <property type="evidence" value="ECO:0007669"/>
    <property type="project" value="EnsemblFungi"/>
</dbReference>
<comment type="subcellular location">
    <subcellularLocation>
        <location evidence="2">Golgi apparatus</location>
    </subcellularLocation>
    <subcellularLocation>
        <location evidence="1">Membrane</location>
        <topology evidence="1">Multi-pass membrane protein</topology>
    </subcellularLocation>
</comment>
<feature type="transmembrane region" description="Helical" evidence="9">
    <location>
        <begin position="392"/>
        <end position="415"/>
    </location>
</feature>
<feature type="transmembrane region" description="Helical" evidence="9">
    <location>
        <begin position="319"/>
        <end position="342"/>
    </location>
</feature>
<evidence type="ECO:0000256" key="8">
    <source>
        <dbReference type="ARBA" id="ARBA00023136"/>
    </source>
</evidence>
<dbReference type="GO" id="GO:0005794">
    <property type="term" value="C:Golgi apparatus"/>
    <property type="evidence" value="ECO:0007669"/>
    <property type="project" value="UniProtKB-SubCell"/>
</dbReference>
<feature type="transmembrane region" description="Helical" evidence="9">
    <location>
        <begin position="623"/>
        <end position="643"/>
    </location>
</feature>
<dbReference type="GO" id="GO:0072657">
    <property type="term" value="P:protein localization to membrane"/>
    <property type="evidence" value="ECO:0007669"/>
    <property type="project" value="TreeGrafter"/>
</dbReference>
<protein>
    <recommendedName>
        <fullName evidence="9">Transmembrane 9 superfamily member</fullName>
    </recommendedName>
</protein>
<dbReference type="InterPro" id="IPR004240">
    <property type="entry name" value="EMP70"/>
</dbReference>
<feature type="transmembrane region" description="Helical" evidence="9">
    <location>
        <begin position="491"/>
        <end position="512"/>
    </location>
</feature>
<keyword evidence="11" id="KW-1185">Reference proteome</keyword>
<evidence type="ECO:0000256" key="6">
    <source>
        <dbReference type="ARBA" id="ARBA00022989"/>
    </source>
</evidence>
<comment type="similarity">
    <text evidence="3 9">Belongs to the nonaspanin (TM9SF) (TC 9.A.2) family.</text>
</comment>
<dbReference type="Proteomes" id="UP000054304">
    <property type="component" value="Unassembled WGS sequence"/>
</dbReference>
<evidence type="ECO:0000256" key="4">
    <source>
        <dbReference type="ARBA" id="ARBA00022692"/>
    </source>
</evidence>
<sequence>MRSKTRSIIATIFVLLTLWTFRKYFFSDVGRRNLRQDSAKPGWIKPRYYKKNDAVEILVNKIESDHSSVPYGYHDLPFVCPPSEGKKPLHLSLNEIISGDRKWESDYNLRFGVDVECERLCDRKTQPDALKKADALIRKGYNAQWLIDSDMPAATTFIQARSGKKFYSEGFPIGTLDPNTDKTYLHNHVMLVIRFHSADINKHTIVGFEVYPKSTSDHHCPGSSKDYSHYEIKPDETEVTFIPFTYSVYWREEFHNDWSRRWTFFMALDKSNTFKWLSLANSIIVLTVMTSIVAFAIAKIRGNRSIRSVASSWTSHPAHFLSLLNLSTAMGVQFLLSFFGALVISCSLSKLHDIINGVVFSALIFFIMGAYASSFLGTLLAPEARATLSVSVLCGCALPGMTLIVLIILNSIVWAKEGTDHIPFESIVVIATCYFVICGPISICGGLTARKMRTGARKVSDISSSLNFLLAMNYESKETDKSLILKPVPKILSNPVLFQLICGAPPFLIIWFEVSTVYNSVWSKTTDFVSLYGVLLANIATFCITIIEVSLVACYLLIFYGQTGDSSSSRRIQNGGVKNNKQTFISILKQRPSAAGLMKLVKMAIHFTATQLELLCSSWRWKCFLAGSSVAWYLELFSLYYLVFVLRLRDFSSVLLFMCYTGLFNFMCWCAFGALGYLSCLWLLNYISGLRKAR</sequence>
<accession>A0A0C7MKC2</accession>
<keyword evidence="8 9" id="KW-0472">Membrane</keyword>